<dbReference type="EMBL" id="QGHT01000104">
    <property type="protein sequence ID" value="PWT39152.1"/>
    <property type="molecule type" value="Genomic_DNA"/>
</dbReference>
<accession>A0A855X8L9</accession>
<evidence type="ECO:0008006" key="3">
    <source>
        <dbReference type="Google" id="ProtNLM"/>
    </source>
</evidence>
<evidence type="ECO:0000313" key="1">
    <source>
        <dbReference type="EMBL" id="PWT39152.1"/>
    </source>
</evidence>
<dbReference type="Proteomes" id="UP000245980">
    <property type="component" value="Unassembled WGS sequence"/>
</dbReference>
<name>A0A855X8L9_LIMRT</name>
<gene>
    <name evidence="1" type="ORF">DKZ22_11660</name>
</gene>
<comment type="caution">
    <text evidence="1">The sequence shown here is derived from an EMBL/GenBank/DDBJ whole genome shotgun (WGS) entry which is preliminary data.</text>
</comment>
<dbReference type="RefSeq" id="WP_109937463.1">
    <property type="nucleotide sequence ID" value="NZ_QGHP01000079.1"/>
</dbReference>
<evidence type="ECO:0000313" key="2">
    <source>
        <dbReference type="Proteomes" id="UP000245980"/>
    </source>
</evidence>
<protein>
    <recommendedName>
        <fullName evidence="3">AP2 domain-containing protein</fullName>
    </recommendedName>
</protein>
<sequence>MKEAECYPGKKVGRLTLIEKRRIPNGRYTRGGWLCRCDCGTEKVFRTDGLGVSAISCGCYNRENNYASANNPLHKKYTYSDSQMSSPYKRLYDVWKHMLGRCYNSNDSSYSNYGGRGIKVCDDWHTYREFREWALANGFDKSKTGQEQSIDRINVNGNYEPSNCRWASKLTQSYNKRNNVYITLNGKTYTYRELSQETGIDRLTLYARYKKGKRGAELTAPINEKMSHKRKVVEV</sequence>
<reference evidence="1 2" key="1">
    <citation type="journal article" date="2018" name="Front. Microbiol.">
        <title>Comparative Genomics of the Herbivore Gut Symbiont Lactobacillus reuteri Reveals Genetic Diversity and Lifestyle Adaptation.</title>
        <authorList>
            <person name="Zhao J."/>
        </authorList>
    </citation>
    <scope>NUCLEOTIDE SEQUENCE [LARGE SCALE GENOMIC DNA]</scope>
    <source>
        <strain evidence="1 2">LR10</strain>
    </source>
</reference>
<proteinExistence type="predicted"/>
<dbReference type="AlphaFoldDB" id="A0A855X8L9"/>
<organism evidence="1 2">
    <name type="scientific">Limosilactobacillus reuteri</name>
    <name type="common">Lactobacillus reuteri</name>
    <dbReference type="NCBI Taxonomy" id="1598"/>
    <lineage>
        <taxon>Bacteria</taxon>
        <taxon>Bacillati</taxon>
        <taxon>Bacillota</taxon>
        <taxon>Bacilli</taxon>
        <taxon>Lactobacillales</taxon>
        <taxon>Lactobacillaceae</taxon>
        <taxon>Limosilactobacillus</taxon>
    </lineage>
</organism>